<proteinExistence type="predicted"/>
<dbReference type="EMBL" id="CADCXU010000393">
    <property type="protein sequence ID" value="CAA9993352.1"/>
    <property type="molecule type" value="Genomic_DNA"/>
</dbReference>
<feature type="region of interest" description="Disordered" evidence="1">
    <location>
        <begin position="91"/>
        <end position="179"/>
    </location>
</feature>
<feature type="compositionally biased region" description="Polar residues" evidence="1">
    <location>
        <begin position="106"/>
        <end position="118"/>
    </location>
</feature>
<feature type="compositionally biased region" description="Pro residues" evidence="1">
    <location>
        <begin position="124"/>
        <end position="134"/>
    </location>
</feature>
<sequence>LRGGQNGFHTNQHLPQPFHPPSRHFPVTGSAVADSGLDYSDRGADRYKEIVRGQSVVNERPSYQQPPSRAAPTGPALTAGAAYQEIVRSTGSSFFPSRPSALVDQLDSTRWRTSPNGNSRRKPPPTAAVPPPVDDPVRDVIVNTLPSAVSSASADGESSNFGPDSQPTRGRSRFKNVRVESTPFTIATTSASASNSGPTRAFGPSALFRSSDSSMIVFFRNPNRLISRASRTRRPPEVKKVTTLRPTTVRSTTTTTTTTTEPPHYDPDYELEYILEPEEEGLQEELPALLGPNNNDRLREKCNDQSA</sequence>
<feature type="compositionally biased region" description="Polar residues" evidence="1">
    <location>
        <begin position="144"/>
        <end position="169"/>
    </location>
</feature>
<dbReference type="AlphaFoldDB" id="A0A6H5FW08"/>
<feature type="non-terminal residue" evidence="2">
    <location>
        <position position="1"/>
    </location>
</feature>
<evidence type="ECO:0000313" key="3">
    <source>
        <dbReference type="Proteomes" id="UP000479000"/>
    </source>
</evidence>
<protein>
    <submittedName>
        <fullName evidence="2">Uncharacterized protein</fullName>
    </submittedName>
</protein>
<feature type="compositionally biased region" description="Basic and acidic residues" evidence="1">
    <location>
        <begin position="296"/>
        <end position="307"/>
    </location>
</feature>
<feature type="region of interest" description="Disordered" evidence="1">
    <location>
        <begin position="278"/>
        <end position="307"/>
    </location>
</feature>
<feature type="compositionally biased region" description="Basic and acidic residues" evidence="1">
    <location>
        <begin position="39"/>
        <end position="51"/>
    </location>
</feature>
<organism evidence="2 3">
    <name type="scientific">Nesidiocoris tenuis</name>
    <dbReference type="NCBI Taxonomy" id="355587"/>
    <lineage>
        <taxon>Eukaryota</taxon>
        <taxon>Metazoa</taxon>
        <taxon>Ecdysozoa</taxon>
        <taxon>Arthropoda</taxon>
        <taxon>Hexapoda</taxon>
        <taxon>Insecta</taxon>
        <taxon>Pterygota</taxon>
        <taxon>Neoptera</taxon>
        <taxon>Paraneoptera</taxon>
        <taxon>Hemiptera</taxon>
        <taxon>Heteroptera</taxon>
        <taxon>Panheteroptera</taxon>
        <taxon>Cimicomorpha</taxon>
        <taxon>Miridae</taxon>
        <taxon>Dicyphina</taxon>
        <taxon>Nesidiocoris</taxon>
    </lineage>
</organism>
<feature type="region of interest" description="Disordered" evidence="1">
    <location>
        <begin position="248"/>
        <end position="267"/>
    </location>
</feature>
<feature type="region of interest" description="Disordered" evidence="1">
    <location>
        <begin position="1"/>
        <end position="76"/>
    </location>
</feature>
<feature type="compositionally biased region" description="Polar residues" evidence="1">
    <location>
        <begin position="55"/>
        <end position="67"/>
    </location>
</feature>
<reference evidence="2 3" key="1">
    <citation type="submission" date="2020-02" db="EMBL/GenBank/DDBJ databases">
        <authorList>
            <person name="Ferguson B K."/>
        </authorList>
    </citation>
    <scope>NUCLEOTIDE SEQUENCE [LARGE SCALE GENOMIC DNA]</scope>
</reference>
<evidence type="ECO:0000313" key="2">
    <source>
        <dbReference type="EMBL" id="CAA9993352.1"/>
    </source>
</evidence>
<evidence type="ECO:0000256" key="1">
    <source>
        <dbReference type="SAM" id="MobiDB-lite"/>
    </source>
</evidence>
<accession>A0A6H5FW08</accession>
<name>A0A6H5FW08_9HEMI</name>
<gene>
    <name evidence="2" type="ORF">NTEN_LOCUS328</name>
</gene>
<feature type="compositionally biased region" description="Low complexity" evidence="1">
    <location>
        <begin position="248"/>
        <end position="260"/>
    </location>
</feature>
<keyword evidence="3" id="KW-1185">Reference proteome</keyword>
<dbReference type="Proteomes" id="UP000479000">
    <property type="component" value="Unassembled WGS sequence"/>
</dbReference>